<feature type="compositionally biased region" description="Low complexity" evidence="2">
    <location>
        <begin position="66"/>
        <end position="79"/>
    </location>
</feature>
<feature type="compositionally biased region" description="Basic and acidic residues" evidence="2">
    <location>
        <begin position="1"/>
        <end position="10"/>
    </location>
</feature>
<dbReference type="InterPro" id="IPR036322">
    <property type="entry name" value="WD40_repeat_dom_sf"/>
</dbReference>
<feature type="compositionally biased region" description="Polar residues" evidence="2">
    <location>
        <begin position="52"/>
        <end position="62"/>
    </location>
</feature>
<feature type="region of interest" description="Disordered" evidence="2">
    <location>
        <begin position="1"/>
        <end position="80"/>
    </location>
</feature>
<evidence type="ECO:0000256" key="1">
    <source>
        <dbReference type="PROSITE-ProRule" id="PRU00221"/>
    </source>
</evidence>
<keyword evidence="3" id="KW-1185">Reference proteome</keyword>
<dbReference type="InterPro" id="IPR001680">
    <property type="entry name" value="WD40_rpt"/>
</dbReference>
<dbReference type="Pfam" id="PF00400">
    <property type="entry name" value="WD40"/>
    <property type="match status" value="3"/>
</dbReference>
<dbReference type="PANTHER" id="PTHR44662:SF1">
    <property type="entry name" value="WD REPEAT-CONTAINING PROTEIN 81"/>
    <property type="match status" value="1"/>
</dbReference>
<dbReference type="CTD" id="124997"/>
<dbReference type="GO" id="GO:0035973">
    <property type="term" value="P:aggrephagy"/>
    <property type="evidence" value="ECO:0007669"/>
    <property type="project" value="TreeGrafter"/>
</dbReference>
<feature type="region of interest" description="Disordered" evidence="2">
    <location>
        <begin position="548"/>
        <end position="567"/>
    </location>
</feature>
<feature type="compositionally biased region" description="Basic and acidic residues" evidence="2">
    <location>
        <begin position="42"/>
        <end position="51"/>
    </location>
</feature>
<feature type="region of interest" description="Disordered" evidence="2">
    <location>
        <begin position="625"/>
        <end position="644"/>
    </location>
</feature>
<evidence type="ECO:0000313" key="3">
    <source>
        <dbReference type="Proteomes" id="UP000192223"/>
    </source>
</evidence>
<sequence length="1464" mass="164247">MQNLDSRNESETSLNDDSSPQAAAKVSPLAISRLLSRSRSSLSEDQRDNNKLSRSPSAQRSASVGPKSSSPALKLSSTSHLSVPKASLNDGVIYLPKEYNPALALTSIEQFHSFLSKTFHEEQYKHLEENFSAFSLQEGREDVRSDRSVDDSVIQNAFTNRYFSENVFCKAGNNYVDCSNRYSNYKKYTSRKQKNENQIICNYGEIITARKVRELQILGCLIVEIFLGKQLRTFNRNSGELSFPDRLKACVTVLRSCNTEIPICINYLTNLLLQPSCTNFSNFKYPTVTDLGLPPPSPHLLLEPLLHCVIPFPKPFFKLYYLLSSLKDFTEVSRELDILYHFVCDGQKCLEYENIERTKILFAQNIGECKVKKCARNLEILMKDLNATTDLEVVCLLLPFVRDLLDDPSTSVLAAWYLFDPVASMLGPKKTTESFLIPLLRLYENELNQFTIPFYTKSAKLYHHSFLLRLIVRFGLKTFLNNFMTALVEGVGGYRDNDKTDFILHTHVQKAFRKCSNLRSMDSEENNDISPDDNPSSSSEKVIDIVTKSPTKEKPAPEPEVFEFENDPDSDQCYQSLIEQLELNIYSELPLNHSTAEEALDASIAENVEQLRSLEELNLNLTDGDSTKEEVQSPTIPIPSQSVANIPCETGSKKSECEYFLDKKSNEVKFDLDSSSSKSFKLDRSKSSDCSQSISSGSFLSEHTKHLSQLRKSEGKISEMSADSIIWLSHRLGPVLTAKYLSRNLLKMLTLCYVGNENLVFVRKDSGTNYMNDGTELISIASSRVIGDGNAAKVLECLSHIAGLYGEQLILLQYLPHMSEMINLCKKRLTPNLEGGLISCLALLQHIIPYLSDSMLMNHLQDFILKGILHPIIRLLGTTKYCFPSSYTARDILARKYLDTLYLLSLRIGVEMTREHLMVPALQRFFMIFDKAAGTVTATEKSEMKNILPKESSPSKSLEESHFIEVRRDGSIMEWAIGGTPIKFSHIDDDKIVESLSPLPTKEDNSSNFNEPLNQALQELRSVFTAELAHTAYIPFLKQVGLSTLTSTLLNHSFIRNLCEEYEQEVKLTYPSINQNMTFLNSNTSDIYKTNASKSSIGSNVALIGNRIDVQNESARSNSVDILSLVSNKMENSTRHLRGNWLAYWEHEIGRSDKDLMFNFKQIRLQCFSGHNNSVKCLHVLDNENSFMSGSRDKTVKLWSLRSQGDGSSVSTCQWTYTAHKKSILAITFLESMRLAASCDSIVHIWDPFMGVNIGYLESSKYPPVNMLRCMPSPSSLLYATTTDGTVRVIDARICSYVHELKVSVTPGGLIRCLAIAPSGNWVATGQSSGQITVLDGRTGLIISSWRAHEGEVLQLIALNESTLISSSLDQVTSVWNPQDGKHKFQMKGNTEPVHCLLHYNNELISGTTANRIGVHTSIDRDACFSSTKLRSDAFKGLLTSMALLPLNRLLLLGADNGNITLLC</sequence>
<dbReference type="GeneID" id="108737816"/>
<dbReference type="Proteomes" id="UP000192223">
    <property type="component" value="Unplaced"/>
</dbReference>
<name>A0A7F5RKD7_AGRPL</name>
<dbReference type="PANTHER" id="PTHR44662">
    <property type="entry name" value="WD REPEAT-CONTAINING PROTEIN 81"/>
    <property type="match status" value="1"/>
</dbReference>
<feature type="compositionally biased region" description="Polar residues" evidence="2">
    <location>
        <begin position="11"/>
        <end position="21"/>
    </location>
</feature>
<feature type="compositionally biased region" description="Polar residues" evidence="2">
    <location>
        <begin position="632"/>
        <end position="644"/>
    </location>
</feature>
<evidence type="ECO:0000256" key="2">
    <source>
        <dbReference type="SAM" id="MobiDB-lite"/>
    </source>
</evidence>
<dbReference type="KEGG" id="apln:108737816"/>
<dbReference type="PROSITE" id="PS50294">
    <property type="entry name" value="WD_REPEATS_REGION"/>
    <property type="match status" value="1"/>
</dbReference>
<keyword evidence="1" id="KW-0853">WD repeat</keyword>
<accession>A0A7F5RKD7</accession>
<dbReference type="FunCoup" id="A0A7F5RKD7">
    <property type="interactions" value="784"/>
</dbReference>
<dbReference type="InterPro" id="IPR015943">
    <property type="entry name" value="WD40/YVTN_repeat-like_dom_sf"/>
</dbReference>
<dbReference type="SUPFAM" id="SSF50978">
    <property type="entry name" value="WD40 repeat-like"/>
    <property type="match status" value="1"/>
</dbReference>
<evidence type="ECO:0000313" key="4">
    <source>
        <dbReference type="RefSeq" id="XP_025836479.1"/>
    </source>
</evidence>
<proteinExistence type="predicted"/>
<dbReference type="OrthoDB" id="29306at2759"/>
<dbReference type="GO" id="GO:0005739">
    <property type="term" value="C:mitochondrion"/>
    <property type="evidence" value="ECO:0007669"/>
    <property type="project" value="TreeGrafter"/>
</dbReference>
<dbReference type="RefSeq" id="XP_025836479.1">
    <property type="nucleotide sequence ID" value="XM_025980694.1"/>
</dbReference>
<reference evidence="4" key="1">
    <citation type="submission" date="2025-08" db="UniProtKB">
        <authorList>
            <consortium name="RefSeq"/>
        </authorList>
    </citation>
    <scope>IDENTIFICATION</scope>
    <source>
        <tissue evidence="4">Entire body</tissue>
    </source>
</reference>
<dbReference type="GO" id="GO:0035014">
    <property type="term" value="F:phosphatidylinositol 3-kinase regulator activity"/>
    <property type="evidence" value="ECO:0007669"/>
    <property type="project" value="TreeGrafter"/>
</dbReference>
<dbReference type="Gene3D" id="2.130.10.10">
    <property type="entry name" value="YVTN repeat-like/Quinoprotein amine dehydrogenase"/>
    <property type="match status" value="2"/>
</dbReference>
<organism evidence="3 4">
    <name type="scientific">Agrilus planipennis</name>
    <name type="common">Emerald ash borer</name>
    <name type="synonym">Agrilus marcopoli</name>
    <dbReference type="NCBI Taxonomy" id="224129"/>
    <lineage>
        <taxon>Eukaryota</taxon>
        <taxon>Metazoa</taxon>
        <taxon>Ecdysozoa</taxon>
        <taxon>Arthropoda</taxon>
        <taxon>Hexapoda</taxon>
        <taxon>Insecta</taxon>
        <taxon>Pterygota</taxon>
        <taxon>Neoptera</taxon>
        <taxon>Endopterygota</taxon>
        <taxon>Coleoptera</taxon>
        <taxon>Polyphaga</taxon>
        <taxon>Elateriformia</taxon>
        <taxon>Buprestoidea</taxon>
        <taxon>Buprestidae</taxon>
        <taxon>Agrilinae</taxon>
        <taxon>Agrilus</taxon>
    </lineage>
</organism>
<feature type="compositionally biased region" description="Low complexity" evidence="2">
    <location>
        <begin position="32"/>
        <end position="41"/>
    </location>
</feature>
<dbReference type="InterPro" id="IPR052651">
    <property type="entry name" value="WDR81"/>
</dbReference>
<dbReference type="PROSITE" id="PS50082">
    <property type="entry name" value="WD_REPEATS_2"/>
    <property type="match status" value="1"/>
</dbReference>
<feature type="repeat" description="WD" evidence="1">
    <location>
        <begin position="1168"/>
        <end position="1203"/>
    </location>
</feature>
<dbReference type="InParanoid" id="A0A7F5RKD7"/>
<protein>
    <submittedName>
        <fullName evidence="4">WD repeat-containing protein 81</fullName>
    </submittedName>
</protein>
<dbReference type="SMART" id="SM00320">
    <property type="entry name" value="WD40"/>
    <property type="match status" value="6"/>
</dbReference>
<feature type="region of interest" description="Disordered" evidence="2">
    <location>
        <begin position="522"/>
        <end position="541"/>
    </location>
</feature>
<gene>
    <name evidence="4" type="primary">LOC108737816</name>
</gene>